<dbReference type="AlphaFoldDB" id="A0A8J3V5A0"/>
<gene>
    <name evidence="3" type="ORF">Pth03_55350</name>
</gene>
<feature type="region of interest" description="Disordered" evidence="1">
    <location>
        <begin position="1"/>
        <end position="46"/>
    </location>
</feature>
<evidence type="ECO:0000256" key="1">
    <source>
        <dbReference type="SAM" id="MobiDB-lite"/>
    </source>
</evidence>
<proteinExistence type="predicted"/>
<dbReference type="SUPFAM" id="SSF81995">
    <property type="entry name" value="beta-sandwich domain of Sec23/24"/>
    <property type="match status" value="1"/>
</dbReference>
<evidence type="ECO:0000313" key="4">
    <source>
        <dbReference type="Proteomes" id="UP000605992"/>
    </source>
</evidence>
<evidence type="ECO:0008006" key="5">
    <source>
        <dbReference type="Google" id="ProtNLM"/>
    </source>
</evidence>
<accession>A0A8J3V5A0</accession>
<protein>
    <recommendedName>
        <fullName evidence="5">DUF4190 domain-containing protein</fullName>
    </recommendedName>
</protein>
<feature type="transmembrane region" description="Helical" evidence="2">
    <location>
        <begin position="90"/>
        <end position="115"/>
    </location>
</feature>
<dbReference type="RefSeq" id="WP_203947274.1">
    <property type="nucleotide sequence ID" value="NZ_BOOR01000045.1"/>
</dbReference>
<feature type="transmembrane region" description="Helical" evidence="2">
    <location>
        <begin position="55"/>
        <end position="78"/>
    </location>
</feature>
<feature type="compositionally biased region" description="Pro residues" evidence="1">
    <location>
        <begin position="15"/>
        <end position="37"/>
    </location>
</feature>
<keyword evidence="2" id="KW-1133">Transmembrane helix</keyword>
<dbReference type="Proteomes" id="UP000605992">
    <property type="component" value="Unassembled WGS sequence"/>
</dbReference>
<dbReference type="EMBL" id="BOOR01000045">
    <property type="protein sequence ID" value="GII57146.1"/>
    <property type="molecule type" value="Genomic_DNA"/>
</dbReference>
<evidence type="ECO:0000313" key="3">
    <source>
        <dbReference type="EMBL" id="GII57146.1"/>
    </source>
</evidence>
<evidence type="ECO:0000256" key="2">
    <source>
        <dbReference type="SAM" id="Phobius"/>
    </source>
</evidence>
<keyword evidence="2" id="KW-0472">Membrane</keyword>
<name>A0A8J3V5A0_9ACTN</name>
<keyword evidence="2" id="KW-0812">Transmembrane</keyword>
<keyword evidence="4" id="KW-1185">Reference proteome</keyword>
<comment type="caution">
    <text evidence="3">The sequence shown here is derived from an EMBL/GenBank/DDBJ whole genome shotgun (WGS) entry which is preliminary data.</text>
</comment>
<reference evidence="3" key="1">
    <citation type="submission" date="2021-01" db="EMBL/GenBank/DDBJ databases">
        <title>Whole genome shotgun sequence of Planotetraspora thailandica NBRC 104271.</title>
        <authorList>
            <person name="Komaki H."/>
            <person name="Tamura T."/>
        </authorList>
    </citation>
    <scope>NUCLEOTIDE SEQUENCE</scope>
    <source>
        <strain evidence="3">NBRC 104271</strain>
    </source>
</reference>
<organism evidence="3 4">
    <name type="scientific">Planotetraspora thailandica</name>
    <dbReference type="NCBI Taxonomy" id="487172"/>
    <lineage>
        <taxon>Bacteria</taxon>
        <taxon>Bacillati</taxon>
        <taxon>Actinomycetota</taxon>
        <taxon>Actinomycetes</taxon>
        <taxon>Streptosporangiales</taxon>
        <taxon>Streptosporangiaceae</taxon>
        <taxon>Planotetraspora</taxon>
    </lineage>
</organism>
<sequence length="221" mass="22413">MGFPEPPNMDNQPPAGYPGQPPAGYPGQPPQGYPGQPPYGYAPAPAPQTTNGQSIAGFVLSFLIPPLGFIFSIVGLVVGGRRGQKGKGLAIAGIVISLVVGGVETAVVVAVAAAVGKNAATVFDPGCTQGKAVILNEAAKLSSDPDTLKTQLTSIVSKLKAAGAASNSDEVQKAMNTLATDYDDLLKALNTKSMPPADIEARVTKDATAIDELCTIGGAQQ</sequence>